<feature type="signal peptide" evidence="5">
    <location>
        <begin position="1"/>
        <end position="41"/>
    </location>
</feature>
<dbReference type="SUPFAM" id="SSF54001">
    <property type="entry name" value="Cysteine proteinases"/>
    <property type="match status" value="1"/>
</dbReference>
<keyword evidence="8" id="KW-1185">Reference proteome</keyword>
<dbReference type="PANTHER" id="PTHR47053">
    <property type="entry name" value="MUREIN DD-ENDOPEPTIDASE MEPH-RELATED"/>
    <property type="match status" value="1"/>
</dbReference>
<keyword evidence="5" id="KW-0732">Signal</keyword>
<dbReference type="EMBL" id="BAAAPZ010000003">
    <property type="protein sequence ID" value="GAA2091922.1"/>
    <property type="molecule type" value="Genomic_DNA"/>
</dbReference>
<evidence type="ECO:0000256" key="3">
    <source>
        <dbReference type="ARBA" id="ARBA00022801"/>
    </source>
</evidence>
<organism evidence="7 8">
    <name type="scientific">Brevibacterium salitolerans</name>
    <dbReference type="NCBI Taxonomy" id="1403566"/>
    <lineage>
        <taxon>Bacteria</taxon>
        <taxon>Bacillati</taxon>
        <taxon>Actinomycetota</taxon>
        <taxon>Actinomycetes</taxon>
        <taxon>Micrococcales</taxon>
        <taxon>Brevibacteriaceae</taxon>
        <taxon>Brevibacterium</taxon>
    </lineage>
</organism>
<reference evidence="7 8" key="1">
    <citation type="journal article" date="2019" name="Int. J. Syst. Evol. Microbiol.">
        <title>The Global Catalogue of Microorganisms (GCM) 10K type strain sequencing project: providing services to taxonomists for standard genome sequencing and annotation.</title>
        <authorList>
            <consortium name="The Broad Institute Genomics Platform"/>
            <consortium name="The Broad Institute Genome Sequencing Center for Infectious Disease"/>
            <person name="Wu L."/>
            <person name="Ma J."/>
        </authorList>
    </citation>
    <scope>NUCLEOTIDE SEQUENCE [LARGE SCALE GENOMIC DNA]</scope>
    <source>
        <strain evidence="7 8">JCM 15900</strain>
    </source>
</reference>
<dbReference type="Gene3D" id="3.90.1720.10">
    <property type="entry name" value="endopeptidase domain like (from Nostoc punctiforme)"/>
    <property type="match status" value="1"/>
</dbReference>
<dbReference type="Pfam" id="PF18348">
    <property type="entry name" value="SH3_16"/>
    <property type="match status" value="1"/>
</dbReference>
<evidence type="ECO:0000256" key="2">
    <source>
        <dbReference type="ARBA" id="ARBA00022670"/>
    </source>
</evidence>
<name>A0ABN2WGK0_9MICO</name>
<dbReference type="PROSITE" id="PS51935">
    <property type="entry name" value="NLPC_P60"/>
    <property type="match status" value="1"/>
</dbReference>
<evidence type="ECO:0000256" key="5">
    <source>
        <dbReference type="SAM" id="SignalP"/>
    </source>
</evidence>
<gene>
    <name evidence="7" type="ORF">GCM10009823_09330</name>
</gene>
<evidence type="ECO:0000256" key="1">
    <source>
        <dbReference type="ARBA" id="ARBA00007074"/>
    </source>
</evidence>
<dbReference type="PANTHER" id="PTHR47053:SF3">
    <property type="entry name" value="GAMMA-D-GLUTAMYL-L-LYSINE DIPEPTIDYL-PEPTIDASE"/>
    <property type="match status" value="1"/>
</dbReference>
<evidence type="ECO:0000256" key="4">
    <source>
        <dbReference type="ARBA" id="ARBA00022807"/>
    </source>
</evidence>
<dbReference type="InterPro" id="IPR057812">
    <property type="entry name" value="SH3_YKFC_2nd"/>
</dbReference>
<accession>A0ABN2WGK0</accession>
<feature type="chain" id="PRO_5045825205" evidence="5">
    <location>
        <begin position="42"/>
        <end position="376"/>
    </location>
</feature>
<evidence type="ECO:0000313" key="8">
    <source>
        <dbReference type="Proteomes" id="UP001500984"/>
    </source>
</evidence>
<keyword evidence="3" id="KW-0378">Hydrolase</keyword>
<keyword evidence="2" id="KW-0645">Protease</keyword>
<proteinExistence type="inferred from homology"/>
<dbReference type="Pfam" id="PF00877">
    <property type="entry name" value="NLPC_P60"/>
    <property type="match status" value="1"/>
</dbReference>
<sequence length="376" mass="40198">MHRAVVVLRCKTEKSMNVKAKALLPALGVCALALTATPVHAQAASDLSSGADDGGALRVESDGSLDEGDTAFVAVTAATVWSEKDSPREVDEPALGDSPDLRAWDRALDRSTETRRGLTGLVETQAGYGSEVRVLDVDGRWAKVAVVDQETPKNEDGYPGWVPTAQLVENDRFAELRDEQPTAVVTAKFAELSDIDYAEFDGEAPEAPINAELPLIAQDEDDVRVALPGGGAAWLPVGSVRVDDPEHGFELDEPTGGDLVETARQFEGVDYLWGGVSPIGFDCSGFTYTVFRAHGIELPRDAGDQQNTGTTVSSSKLRAGDLLFFARGGSGRAHHVGMYIGDGKMIHAPNASKDVEIVNWRSWDTGGQFAGAKRYL</sequence>
<dbReference type="InterPro" id="IPR051202">
    <property type="entry name" value="Peptidase_C40"/>
</dbReference>
<evidence type="ECO:0000259" key="6">
    <source>
        <dbReference type="PROSITE" id="PS51935"/>
    </source>
</evidence>
<protein>
    <submittedName>
        <fullName evidence="7">C40 family peptidase</fullName>
    </submittedName>
</protein>
<comment type="similarity">
    <text evidence="1">Belongs to the peptidase C40 family.</text>
</comment>
<dbReference type="Pfam" id="PF23795">
    <property type="entry name" value="SH3_YKFC_2nd"/>
    <property type="match status" value="1"/>
</dbReference>
<dbReference type="Gene3D" id="2.30.30.40">
    <property type="entry name" value="SH3 Domains"/>
    <property type="match status" value="2"/>
</dbReference>
<comment type="caution">
    <text evidence="7">The sequence shown here is derived from an EMBL/GenBank/DDBJ whole genome shotgun (WGS) entry which is preliminary data.</text>
</comment>
<dbReference type="InterPro" id="IPR038765">
    <property type="entry name" value="Papain-like_cys_pep_sf"/>
</dbReference>
<feature type="domain" description="NlpC/P60" evidence="6">
    <location>
        <begin position="253"/>
        <end position="376"/>
    </location>
</feature>
<keyword evidence="4" id="KW-0788">Thiol protease</keyword>
<evidence type="ECO:0000313" key="7">
    <source>
        <dbReference type="EMBL" id="GAA2091922.1"/>
    </source>
</evidence>
<dbReference type="Proteomes" id="UP001500984">
    <property type="component" value="Unassembled WGS sequence"/>
</dbReference>
<dbReference type="InterPro" id="IPR000064">
    <property type="entry name" value="NLP_P60_dom"/>
</dbReference>
<dbReference type="InterPro" id="IPR041382">
    <property type="entry name" value="SH3_16"/>
</dbReference>